<sequence>MSWITSIQPGSGARSALLLLQQHEATVSPPKVSAACLWAWICLTPEQTPGQPEEPKQGPGLPINCWLADRSIQFYLYNANSQHMSSQGSSQQSGSYIPVNRNH</sequence>
<feature type="region of interest" description="Disordered" evidence="1">
    <location>
        <begin position="84"/>
        <end position="103"/>
    </location>
</feature>
<comment type="caution">
    <text evidence="2">The sequence shown here is derived from an EMBL/GenBank/DDBJ whole genome shotgun (WGS) entry which is preliminary data.</text>
</comment>
<evidence type="ECO:0000313" key="3">
    <source>
        <dbReference type="Proteomes" id="UP001482620"/>
    </source>
</evidence>
<proteinExistence type="predicted"/>
<evidence type="ECO:0000313" key="2">
    <source>
        <dbReference type="EMBL" id="MEQ2238891.1"/>
    </source>
</evidence>
<dbReference type="Proteomes" id="UP001482620">
    <property type="component" value="Unassembled WGS sequence"/>
</dbReference>
<dbReference type="EMBL" id="JAHRIQ010055180">
    <property type="protein sequence ID" value="MEQ2238891.1"/>
    <property type="molecule type" value="Genomic_DNA"/>
</dbReference>
<organism evidence="2 3">
    <name type="scientific">Ilyodon furcidens</name>
    <name type="common">goldbreast splitfin</name>
    <dbReference type="NCBI Taxonomy" id="33524"/>
    <lineage>
        <taxon>Eukaryota</taxon>
        <taxon>Metazoa</taxon>
        <taxon>Chordata</taxon>
        <taxon>Craniata</taxon>
        <taxon>Vertebrata</taxon>
        <taxon>Euteleostomi</taxon>
        <taxon>Actinopterygii</taxon>
        <taxon>Neopterygii</taxon>
        <taxon>Teleostei</taxon>
        <taxon>Neoteleostei</taxon>
        <taxon>Acanthomorphata</taxon>
        <taxon>Ovalentaria</taxon>
        <taxon>Atherinomorphae</taxon>
        <taxon>Cyprinodontiformes</taxon>
        <taxon>Goodeidae</taxon>
        <taxon>Ilyodon</taxon>
    </lineage>
</organism>
<gene>
    <name evidence="2" type="ORF">ILYODFUR_037953</name>
</gene>
<reference evidence="2 3" key="1">
    <citation type="submission" date="2021-06" db="EMBL/GenBank/DDBJ databases">
        <authorList>
            <person name="Palmer J.M."/>
        </authorList>
    </citation>
    <scope>NUCLEOTIDE SEQUENCE [LARGE SCALE GENOMIC DNA]</scope>
    <source>
        <strain evidence="3">if_2019</strain>
        <tissue evidence="2">Muscle</tissue>
    </source>
</reference>
<feature type="compositionally biased region" description="Low complexity" evidence="1">
    <location>
        <begin position="84"/>
        <end position="95"/>
    </location>
</feature>
<protein>
    <submittedName>
        <fullName evidence="2">Uncharacterized protein</fullName>
    </submittedName>
</protein>
<evidence type="ECO:0000256" key="1">
    <source>
        <dbReference type="SAM" id="MobiDB-lite"/>
    </source>
</evidence>
<keyword evidence="3" id="KW-1185">Reference proteome</keyword>
<accession>A0ABV0U1I0</accession>
<name>A0ABV0U1I0_9TELE</name>